<dbReference type="Proteomes" id="UP000711488">
    <property type="component" value="Unassembled WGS sequence"/>
</dbReference>
<dbReference type="SUPFAM" id="SSF50978">
    <property type="entry name" value="WD40 repeat-like"/>
    <property type="match status" value="1"/>
</dbReference>
<comment type="caution">
    <text evidence="1">The sequence shown here is derived from an EMBL/GenBank/DDBJ whole genome shotgun (WGS) entry which is preliminary data.</text>
</comment>
<dbReference type="PANTHER" id="PTHR19863:SF5">
    <property type="entry name" value="WD REPEAT-CONTAINING PROTEIN 47"/>
    <property type="match status" value="1"/>
</dbReference>
<gene>
    <name evidence="1" type="ORF">HAZT_HAZT001672</name>
</gene>
<organism evidence="1">
    <name type="scientific">Hyalella azteca</name>
    <name type="common">Amphipod</name>
    <dbReference type="NCBI Taxonomy" id="294128"/>
    <lineage>
        <taxon>Eukaryota</taxon>
        <taxon>Metazoa</taxon>
        <taxon>Ecdysozoa</taxon>
        <taxon>Arthropoda</taxon>
        <taxon>Crustacea</taxon>
        <taxon>Multicrustacea</taxon>
        <taxon>Malacostraca</taxon>
        <taxon>Eumalacostraca</taxon>
        <taxon>Peracarida</taxon>
        <taxon>Amphipoda</taxon>
        <taxon>Senticaudata</taxon>
        <taxon>Talitrida</taxon>
        <taxon>Talitroidea</taxon>
        <taxon>Hyalellidae</taxon>
        <taxon>Hyalella</taxon>
    </lineage>
</organism>
<protein>
    <recommendedName>
        <fullName evidence="2">WD repeat-containing protein 55 homolog</fullName>
    </recommendedName>
</protein>
<reference evidence="1" key="3">
    <citation type="submission" date="2019-06" db="EMBL/GenBank/DDBJ databases">
        <authorList>
            <person name="Poynton C."/>
            <person name="Hasenbein S."/>
            <person name="Benoit J.B."/>
            <person name="Sepulveda M.S."/>
            <person name="Poelchau M.F."/>
            <person name="Murali S.C."/>
            <person name="Chen S."/>
            <person name="Glastad K.M."/>
            <person name="Werren J.H."/>
            <person name="Vineis J.H."/>
            <person name="Bowen J.L."/>
            <person name="Friedrich M."/>
            <person name="Jones J."/>
            <person name="Robertson H.M."/>
            <person name="Feyereisen R."/>
            <person name="Mechler-Hickson A."/>
            <person name="Mathers N."/>
            <person name="Lee C.E."/>
            <person name="Colbourne J.K."/>
            <person name="Biales A."/>
            <person name="Johnston J.S."/>
            <person name="Wellborn G.A."/>
            <person name="Rosendale A.J."/>
            <person name="Cridge A.G."/>
            <person name="Munoz-Torres M.C."/>
            <person name="Bain P.A."/>
            <person name="Manny A.R."/>
            <person name="Major K.M."/>
            <person name="Lambert F.N."/>
            <person name="Vulpe C.D."/>
            <person name="Tuck P."/>
            <person name="Blalock B.J."/>
            <person name="Lin Y.-Y."/>
            <person name="Smith M.E."/>
            <person name="Ochoa-Acuna H."/>
            <person name="Chen M.-J.M."/>
            <person name="Childers C.P."/>
            <person name="Qu J."/>
            <person name="Dugan S."/>
            <person name="Lee S.L."/>
            <person name="Chao H."/>
            <person name="Dinh H."/>
            <person name="Han Y."/>
            <person name="Doddapaneni H."/>
            <person name="Worley K.C."/>
            <person name="Muzny D.M."/>
            <person name="Gibbs R.A."/>
            <person name="Richards S."/>
        </authorList>
    </citation>
    <scope>NUCLEOTIDE SEQUENCE</scope>
    <source>
        <strain evidence="1">HAZT.00-mixed</strain>
        <tissue evidence="1">Whole organism</tissue>
    </source>
</reference>
<dbReference type="InterPro" id="IPR040067">
    <property type="entry name" value="WDR47"/>
</dbReference>
<dbReference type="EMBL" id="JQDR03012072">
    <property type="protein sequence ID" value="KAA0191813.1"/>
    <property type="molecule type" value="Genomic_DNA"/>
</dbReference>
<dbReference type="InterPro" id="IPR015943">
    <property type="entry name" value="WD40/YVTN_repeat-like_dom_sf"/>
</dbReference>
<sequence length="161" mass="18015">MCQKCSKEDADNKPRFMAVTRLEDAQAVRCAEFHPSGLWYAVGSNSKTLRVCQYPPDGGASLHSPTARRRQQNAVSLDRQDVLLIDILDRVATINCDGRGCNSSFPPKVTLKRTKHHKGPIYCMAWSPHGDRLATASNESSAHSQKWRLKLTLKMPPKNIK</sequence>
<accession>A0A6A0GZ79</accession>
<dbReference type="PANTHER" id="PTHR19863">
    <property type="entry name" value="NEMITIN (NEURONAL ENRICHED MAP INTERACTING PROTEIN) HOMOLOG"/>
    <property type="match status" value="1"/>
</dbReference>
<proteinExistence type="predicted"/>
<dbReference type="InterPro" id="IPR001680">
    <property type="entry name" value="WD40_rpt"/>
</dbReference>
<reference evidence="1" key="1">
    <citation type="submission" date="2014-08" db="EMBL/GenBank/DDBJ databases">
        <authorList>
            <person name="Murali S."/>
            <person name="Richards S."/>
            <person name="Bandaranaike D."/>
            <person name="Bellair M."/>
            <person name="Blankenburg K."/>
            <person name="Chao H."/>
            <person name="Dinh H."/>
            <person name="Doddapaneni H."/>
            <person name="Dugan-Rocha S."/>
            <person name="Elkadiri S."/>
            <person name="Gnanaolivu R."/>
            <person name="Hughes D."/>
            <person name="Lee S."/>
            <person name="Li M."/>
            <person name="Ming W."/>
            <person name="Munidasa M."/>
            <person name="Muniz J."/>
            <person name="Nguyen L."/>
            <person name="Osuji N."/>
            <person name="Pu L.-L."/>
            <person name="Puazo M."/>
            <person name="Skinner E."/>
            <person name="Qu C."/>
            <person name="Quiroz J."/>
            <person name="Raj R."/>
            <person name="Weissenberger G."/>
            <person name="Xin Y."/>
            <person name="Zou X."/>
            <person name="Han Y."/>
            <person name="Worley K."/>
            <person name="Muzny D."/>
            <person name="Gibbs R."/>
        </authorList>
    </citation>
    <scope>NUCLEOTIDE SEQUENCE</scope>
    <source>
        <strain evidence="1">HAZT.00-mixed</strain>
        <tissue evidence="1">Whole organism</tissue>
    </source>
</reference>
<dbReference type="SMART" id="SM00320">
    <property type="entry name" value="WD40"/>
    <property type="match status" value="2"/>
</dbReference>
<reference evidence="1" key="2">
    <citation type="journal article" date="2018" name="Environ. Sci. Technol.">
        <title>The Toxicogenome of Hyalella azteca: A Model for Sediment Ecotoxicology and Evolutionary Toxicology.</title>
        <authorList>
            <person name="Poynton H.C."/>
            <person name="Hasenbein S."/>
            <person name="Benoit J.B."/>
            <person name="Sepulveda M.S."/>
            <person name="Poelchau M.F."/>
            <person name="Hughes D.S.T."/>
            <person name="Murali S.C."/>
            <person name="Chen S."/>
            <person name="Glastad K.M."/>
            <person name="Goodisman M.A.D."/>
            <person name="Werren J.H."/>
            <person name="Vineis J.H."/>
            <person name="Bowen J.L."/>
            <person name="Friedrich M."/>
            <person name="Jones J."/>
            <person name="Robertson H.M."/>
            <person name="Feyereisen R."/>
            <person name="Mechler-Hickson A."/>
            <person name="Mathers N."/>
            <person name="Lee C.E."/>
            <person name="Colbourne J.K."/>
            <person name="Biales A."/>
            <person name="Johnston J.S."/>
            <person name="Wellborn G.A."/>
            <person name="Rosendale A.J."/>
            <person name="Cridge A.G."/>
            <person name="Munoz-Torres M.C."/>
            <person name="Bain P.A."/>
            <person name="Manny A.R."/>
            <person name="Major K.M."/>
            <person name="Lambert F.N."/>
            <person name="Vulpe C.D."/>
            <person name="Tuck P."/>
            <person name="Blalock B.J."/>
            <person name="Lin Y.Y."/>
            <person name="Smith M.E."/>
            <person name="Ochoa-Acuna H."/>
            <person name="Chen M.M."/>
            <person name="Childers C.P."/>
            <person name="Qu J."/>
            <person name="Dugan S."/>
            <person name="Lee S.L."/>
            <person name="Chao H."/>
            <person name="Dinh H."/>
            <person name="Han Y."/>
            <person name="Doddapaneni H."/>
            <person name="Worley K.C."/>
            <person name="Muzny D.M."/>
            <person name="Gibbs R.A."/>
            <person name="Richards S."/>
        </authorList>
    </citation>
    <scope>NUCLEOTIDE SEQUENCE</scope>
    <source>
        <strain evidence="1">HAZT.00-mixed</strain>
        <tissue evidence="1">Whole organism</tissue>
    </source>
</reference>
<dbReference type="InterPro" id="IPR036322">
    <property type="entry name" value="WD40_repeat_dom_sf"/>
</dbReference>
<evidence type="ECO:0008006" key="2">
    <source>
        <dbReference type="Google" id="ProtNLM"/>
    </source>
</evidence>
<dbReference type="AlphaFoldDB" id="A0A6A0GZ79"/>
<evidence type="ECO:0000313" key="1">
    <source>
        <dbReference type="EMBL" id="KAA0191813.1"/>
    </source>
</evidence>
<dbReference type="Pfam" id="PF00400">
    <property type="entry name" value="WD40"/>
    <property type="match status" value="2"/>
</dbReference>
<name>A0A6A0GZ79_HYAAZ</name>
<dbReference type="Gene3D" id="2.130.10.10">
    <property type="entry name" value="YVTN repeat-like/Quinoprotein amine dehydrogenase"/>
    <property type="match status" value="1"/>
</dbReference>